<evidence type="ECO:0000313" key="1">
    <source>
        <dbReference type="EMBL" id="BAX57700.1"/>
    </source>
</evidence>
<name>A0A1Y1BCK1_9BURK</name>
<gene>
    <name evidence="1" type="ORF">BSFP_004930</name>
</gene>
<organism evidence="1 2">
    <name type="scientific">Burkholderia stabilis</name>
    <dbReference type="NCBI Taxonomy" id="95485"/>
    <lineage>
        <taxon>Bacteria</taxon>
        <taxon>Pseudomonadati</taxon>
        <taxon>Pseudomonadota</taxon>
        <taxon>Betaproteobacteria</taxon>
        <taxon>Burkholderiales</taxon>
        <taxon>Burkholderiaceae</taxon>
        <taxon>Burkholderia</taxon>
        <taxon>Burkholderia cepacia complex</taxon>
    </lineage>
</organism>
<dbReference type="Proteomes" id="UP000218432">
    <property type="component" value="Chromosome 1"/>
</dbReference>
<dbReference type="Pfam" id="PF11950">
    <property type="entry name" value="DUF3467"/>
    <property type="match status" value="1"/>
</dbReference>
<dbReference type="InterPro" id="IPR021857">
    <property type="entry name" value="DUF3467"/>
</dbReference>
<reference evidence="1 2" key="1">
    <citation type="journal article" date="2017" name="Genome Announc.">
        <title>Complete Genome Sequence of Burkholderia stabilis FERMP-21014.</title>
        <authorList>
            <person name="Konishi K."/>
            <person name="Kumagai T."/>
            <person name="Sakasegawa S."/>
            <person name="Tamura T."/>
        </authorList>
    </citation>
    <scope>NUCLEOTIDE SEQUENCE [LARGE SCALE GENOMIC DNA]</scope>
    <source>
        <strain evidence="1 2">FERMP-21014</strain>
    </source>
</reference>
<dbReference type="EMBL" id="AP018111">
    <property type="protein sequence ID" value="BAX57700.1"/>
    <property type="molecule type" value="Genomic_DNA"/>
</dbReference>
<sequence length="112" mass="12542">MHKTSTKGRRPPERRYVNYFEVGHNLCEFVIDLGQFNVEIARPLLSSRVVTGPAYAKLLARMLRESVERFEASYGAIREAGDELDPFEVVKQSIAGYDGAPDGGARIKPDNE</sequence>
<evidence type="ECO:0000313" key="2">
    <source>
        <dbReference type="Proteomes" id="UP000218432"/>
    </source>
</evidence>
<dbReference type="RefSeq" id="WP_065499949.1">
    <property type="nucleotide sequence ID" value="NZ_AP018111.1"/>
</dbReference>
<protein>
    <recommendedName>
        <fullName evidence="3">DUF3467 domain-containing protein</fullName>
    </recommendedName>
</protein>
<proteinExistence type="predicted"/>
<dbReference type="AlphaFoldDB" id="A0A1Y1BCK1"/>
<accession>A0A1Y1BCK1</accession>
<evidence type="ECO:0008006" key="3">
    <source>
        <dbReference type="Google" id="ProtNLM"/>
    </source>
</evidence>